<gene>
    <name evidence="2" type="ORF">SSDG_03530</name>
</gene>
<keyword evidence="3" id="KW-1185">Reference proteome</keyword>
<proteinExistence type="predicted"/>
<dbReference type="SUPFAM" id="SSF46894">
    <property type="entry name" value="C-terminal effector domain of the bipartite response regulators"/>
    <property type="match status" value="1"/>
</dbReference>
<protein>
    <submittedName>
        <fullName evidence="2">LuxR-famiry transcriptional regulator</fullName>
    </submittedName>
</protein>
<evidence type="ECO:0000313" key="2">
    <source>
        <dbReference type="EMBL" id="EDY65206.1"/>
    </source>
</evidence>
<accession>B5HEE5</accession>
<dbReference type="InterPro" id="IPR036388">
    <property type="entry name" value="WH-like_DNA-bd_sf"/>
</dbReference>
<dbReference type="AlphaFoldDB" id="B5HEE5"/>
<dbReference type="GO" id="GO:0003677">
    <property type="term" value="F:DNA binding"/>
    <property type="evidence" value="ECO:0007669"/>
    <property type="project" value="InterPro"/>
</dbReference>
<evidence type="ECO:0000313" key="3">
    <source>
        <dbReference type="Proteomes" id="UP000002805"/>
    </source>
</evidence>
<dbReference type="SMART" id="SM00421">
    <property type="entry name" value="HTH_LUXR"/>
    <property type="match status" value="1"/>
</dbReference>
<dbReference type="HOGENOM" id="CLU_2829482_0_0_11"/>
<reference evidence="3" key="1">
    <citation type="submission" date="2008-02" db="EMBL/GenBank/DDBJ databases">
        <authorList>
            <consortium name="The Broad Institute Genome Sequencing Platform"/>
            <person name="Fischbach M."/>
            <person name="Ward D."/>
            <person name="Young S."/>
            <person name="Jaffe D."/>
            <person name="Gnerre S."/>
            <person name="Berlin A."/>
            <person name="Heiman D."/>
            <person name="Hepburn T."/>
            <person name="Sykes S."/>
            <person name="Alvarado L."/>
            <person name="Kodira C.D."/>
            <person name="Straight P."/>
            <person name="Clardy J."/>
            <person name="Hung D."/>
            <person name="Kolter R."/>
            <person name="Mekalanos J."/>
            <person name="Walker S."/>
            <person name="Walsh C.T."/>
            <person name="Lander E."/>
            <person name="Galagan J."/>
            <person name="Nusbaum C."/>
            <person name="Birren B."/>
        </authorList>
    </citation>
    <scope>NUCLEOTIDE SEQUENCE [LARGE SCALE GENOMIC DNA]</scope>
    <source>
        <strain evidence="3">ATCC 25486 / DSM 40338 / CBS 914.69 / JCM 4507 / NBRC 13074 / NRRL 2958 / 5647</strain>
    </source>
</reference>
<dbReference type="Gene3D" id="1.10.10.10">
    <property type="entry name" value="Winged helix-like DNA-binding domain superfamily/Winged helix DNA-binding domain"/>
    <property type="match status" value="1"/>
</dbReference>
<dbReference type="Pfam" id="PF00196">
    <property type="entry name" value="GerE"/>
    <property type="match status" value="1"/>
</dbReference>
<dbReference type="PROSITE" id="PS50043">
    <property type="entry name" value="HTH_LUXR_2"/>
    <property type="match status" value="1"/>
</dbReference>
<dbReference type="EMBL" id="CM000950">
    <property type="protein sequence ID" value="EDY65206.1"/>
    <property type="molecule type" value="Genomic_DNA"/>
</dbReference>
<evidence type="ECO:0000259" key="1">
    <source>
        <dbReference type="PROSITE" id="PS50043"/>
    </source>
</evidence>
<dbReference type="InterPro" id="IPR000792">
    <property type="entry name" value="Tscrpt_reg_LuxR_C"/>
</dbReference>
<sequence>MPAAGYADEIVARRMGVSVRTCRTHIARLMRTLGASSRTHLGALLAQSGIVGVGYRAASRGRADDK</sequence>
<dbReference type="InterPro" id="IPR016032">
    <property type="entry name" value="Sig_transdc_resp-reg_C-effctor"/>
</dbReference>
<name>B5HEE5_STRE2</name>
<feature type="domain" description="HTH luxR-type" evidence="1">
    <location>
        <begin position="1"/>
        <end position="49"/>
    </location>
</feature>
<organism evidence="2 3">
    <name type="scientific">Streptomyces pristinaespiralis (strain ATCC 25486 / DSM 40338 / CBS 914.69 / JCM 4507 / KCC S-0507 / NBRC 13074 / NRRL 2958 / 5647)</name>
    <dbReference type="NCBI Taxonomy" id="457429"/>
    <lineage>
        <taxon>Bacteria</taxon>
        <taxon>Bacillati</taxon>
        <taxon>Actinomycetota</taxon>
        <taxon>Actinomycetes</taxon>
        <taxon>Kitasatosporales</taxon>
        <taxon>Streptomycetaceae</taxon>
        <taxon>Streptomyces</taxon>
    </lineage>
</organism>
<dbReference type="GO" id="GO:0006355">
    <property type="term" value="P:regulation of DNA-templated transcription"/>
    <property type="evidence" value="ECO:0007669"/>
    <property type="project" value="InterPro"/>
</dbReference>
<reference evidence="3" key="2">
    <citation type="submission" date="2009-10" db="EMBL/GenBank/DDBJ databases">
        <title>The genome sequence of Streptomyces pristinaespiralis strain ATCC 25486.</title>
        <authorList>
            <consortium name="The Broad Institute Genome Sequencing Platform"/>
            <consortium name="Broad Institute Microbial Sequencing Center"/>
            <person name="Fischbach M."/>
            <person name="Godfrey P."/>
            <person name="Ward D."/>
            <person name="Young S."/>
            <person name="Zeng Q."/>
            <person name="Koehrsen M."/>
            <person name="Alvarado L."/>
            <person name="Berlin A.M."/>
            <person name="Bochicchio J."/>
            <person name="Borenstein D."/>
            <person name="Chapman S.B."/>
            <person name="Chen Z."/>
            <person name="Engels R."/>
            <person name="Freedman E."/>
            <person name="Gellesch M."/>
            <person name="Goldberg J."/>
            <person name="Griggs A."/>
            <person name="Gujja S."/>
            <person name="Heilman E.R."/>
            <person name="Heiman D.I."/>
            <person name="Hepburn T.A."/>
            <person name="Howarth C."/>
            <person name="Jen D."/>
            <person name="Larson L."/>
            <person name="Lewis B."/>
            <person name="Mehta T."/>
            <person name="Park D."/>
            <person name="Pearson M."/>
            <person name="Richards J."/>
            <person name="Roberts A."/>
            <person name="Saif S."/>
            <person name="Shea T.D."/>
            <person name="Shenoy N."/>
            <person name="Sisk P."/>
            <person name="Stolte C."/>
            <person name="Sykes S.N."/>
            <person name="Thomson T."/>
            <person name="Walk T."/>
            <person name="White J."/>
            <person name="Yandava C."/>
            <person name="Straight P."/>
            <person name="Clardy J."/>
            <person name="Hung D."/>
            <person name="Kolter R."/>
            <person name="Mekalanos J."/>
            <person name="Walker S."/>
            <person name="Walsh C.T."/>
            <person name="Wieland-Brown L.C."/>
            <person name="Haas B."/>
            <person name="Nusbaum C."/>
            <person name="Birren B."/>
        </authorList>
    </citation>
    <scope>NUCLEOTIDE SEQUENCE [LARGE SCALE GENOMIC DNA]</scope>
    <source>
        <strain evidence="3">ATCC 25486 / DSM 40338 / CBS 914.69 / JCM 4507 / NBRC 13074 / NRRL 2958 / 5647</strain>
    </source>
</reference>
<dbReference type="Proteomes" id="UP000002805">
    <property type="component" value="Chromosome"/>
</dbReference>